<reference evidence="8" key="1">
    <citation type="submission" date="2016-09" db="EMBL/GenBank/DDBJ databases">
        <authorList>
            <person name="Gulvik C.A."/>
        </authorList>
    </citation>
    <scope>NUCLEOTIDE SEQUENCE [LARGE SCALE GENOMIC DNA]</scope>
    <source>
        <strain evidence="8">LMG 26306</strain>
    </source>
</reference>
<dbReference type="Pfam" id="PF00881">
    <property type="entry name" value="Nitroreductase"/>
    <property type="match status" value="1"/>
</dbReference>
<dbReference type="SUPFAM" id="SSF55469">
    <property type="entry name" value="FMN-dependent nitroreductase-like"/>
    <property type="match status" value="1"/>
</dbReference>
<keyword evidence="5" id="KW-0521">NADP</keyword>
<gene>
    <name evidence="7" type="ORF">BCR23_00265</name>
</gene>
<dbReference type="Proteomes" id="UP000094764">
    <property type="component" value="Unassembled WGS sequence"/>
</dbReference>
<dbReference type="InterPro" id="IPR029479">
    <property type="entry name" value="Nitroreductase"/>
</dbReference>
<dbReference type="EMBL" id="MIKB01000001">
    <property type="protein sequence ID" value="OEG19160.1"/>
    <property type="molecule type" value="Genomic_DNA"/>
</dbReference>
<evidence type="ECO:0000256" key="3">
    <source>
        <dbReference type="ARBA" id="ARBA00022643"/>
    </source>
</evidence>
<organism evidence="7 8">
    <name type="scientific">Enterococcus quebecensis</name>
    <dbReference type="NCBI Taxonomy" id="903983"/>
    <lineage>
        <taxon>Bacteria</taxon>
        <taxon>Bacillati</taxon>
        <taxon>Bacillota</taxon>
        <taxon>Bacilli</taxon>
        <taxon>Lactobacillales</taxon>
        <taxon>Enterococcaceae</taxon>
        <taxon>Enterococcus</taxon>
    </lineage>
</organism>
<keyword evidence="2 5" id="KW-0285">Flavoprotein</keyword>
<evidence type="ECO:0000256" key="5">
    <source>
        <dbReference type="PIRNR" id="PIRNR005426"/>
    </source>
</evidence>
<evidence type="ECO:0000256" key="1">
    <source>
        <dbReference type="ARBA" id="ARBA00008366"/>
    </source>
</evidence>
<protein>
    <submittedName>
        <fullName evidence="7">NADPH-dependent oxidoreductase</fullName>
    </submittedName>
</protein>
<dbReference type="OrthoDB" id="9775805at2"/>
<dbReference type="AlphaFoldDB" id="A0A1E5H3E2"/>
<accession>A0A1E5H3E2</accession>
<evidence type="ECO:0000256" key="4">
    <source>
        <dbReference type="ARBA" id="ARBA00023002"/>
    </source>
</evidence>
<feature type="domain" description="Nitroreductase" evidence="6">
    <location>
        <begin position="8"/>
        <end position="165"/>
    </location>
</feature>
<sequence>MNETIEFLKNRRSYRDFDENYVLPNEELQAIVDAARQAPSWMNGQFYSIIVVKDNVIREQLVKWNPGNPQILKSSVFLIFVGDLYRTKMVSKAHESPYLIDESIEPIILATTDAALALENAVIAAESLGLGSVVVGSIRKHGKEISQLLELPEHTFPLFGLSIGKPTVAMEVKPRLPEKAVVHYDKFQLYNYSLIEEYNETMEIFGEARETKQWSQKFSDYFAAEPVMITDQLLEMQGLLKK</sequence>
<comment type="similarity">
    <text evidence="1 5">Belongs to the flavin oxidoreductase frp family.</text>
</comment>
<keyword evidence="4 5" id="KW-0560">Oxidoreductase</keyword>
<evidence type="ECO:0000259" key="6">
    <source>
        <dbReference type="Pfam" id="PF00881"/>
    </source>
</evidence>
<evidence type="ECO:0000256" key="2">
    <source>
        <dbReference type="ARBA" id="ARBA00022630"/>
    </source>
</evidence>
<dbReference type="PANTHER" id="PTHR43425:SF2">
    <property type="entry name" value="OXYGEN-INSENSITIVE NADPH NITROREDUCTASE"/>
    <property type="match status" value="1"/>
</dbReference>
<dbReference type="STRING" id="903983.BCR23_00265"/>
<proteinExistence type="inferred from homology"/>
<keyword evidence="3 5" id="KW-0288">FMN</keyword>
<dbReference type="PIRSF" id="PIRSF005426">
    <property type="entry name" value="Frp"/>
    <property type="match status" value="1"/>
</dbReference>
<dbReference type="PANTHER" id="PTHR43425">
    <property type="entry name" value="OXYGEN-INSENSITIVE NADPH NITROREDUCTASE"/>
    <property type="match status" value="1"/>
</dbReference>
<keyword evidence="8" id="KW-1185">Reference proteome</keyword>
<dbReference type="InterPro" id="IPR016446">
    <property type="entry name" value="Flavin_OxRdtase_Frp"/>
</dbReference>
<comment type="caution">
    <text evidence="7">The sequence shown here is derived from an EMBL/GenBank/DDBJ whole genome shotgun (WGS) entry which is preliminary data.</text>
</comment>
<dbReference type="InterPro" id="IPR000415">
    <property type="entry name" value="Nitroreductase-like"/>
</dbReference>
<dbReference type="Gene3D" id="3.40.109.10">
    <property type="entry name" value="NADH Oxidase"/>
    <property type="match status" value="1"/>
</dbReference>
<evidence type="ECO:0000313" key="8">
    <source>
        <dbReference type="Proteomes" id="UP000094764"/>
    </source>
</evidence>
<dbReference type="RefSeq" id="WP_069633502.1">
    <property type="nucleotide sequence ID" value="NZ_JXKZ01000001.1"/>
</dbReference>
<dbReference type="GO" id="GO:0016491">
    <property type="term" value="F:oxidoreductase activity"/>
    <property type="evidence" value="ECO:0007669"/>
    <property type="project" value="UniProtKB-UniRule"/>
</dbReference>
<evidence type="ECO:0000313" key="7">
    <source>
        <dbReference type="EMBL" id="OEG19160.1"/>
    </source>
</evidence>
<name>A0A1E5H3E2_9ENTE</name>